<feature type="compositionally biased region" description="Basic and acidic residues" evidence="1">
    <location>
        <begin position="27"/>
        <end position="57"/>
    </location>
</feature>
<dbReference type="Proteomes" id="UP001519460">
    <property type="component" value="Unassembled WGS sequence"/>
</dbReference>
<name>A0ABD0K8V9_9CAEN</name>
<evidence type="ECO:0000256" key="1">
    <source>
        <dbReference type="SAM" id="MobiDB-lite"/>
    </source>
</evidence>
<evidence type="ECO:0000313" key="2">
    <source>
        <dbReference type="EMBL" id="KAK7483498.1"/>
    </source>
</evidence>
<comment type="caution">
    <text evidence="2">The sequence shown here is derived from an EMBL/GenBank/DDBJ whole genome shotgun (WGS) entry which is preliminary data.</text>
</comment>
<feature type="compositionally biased region" description="Polar residues" evidence="1">
    <location>
        <begin position="196"/>
        <end position="209"/>
    </location>
</feature>
<feature type="compositionally biased region" description="Basic and acidic residues" evidence="1">
    <location>
        <begin position="85"/>
        <end position="111"/>
    </location>
</feature>
<evidence type="ECO:0000313" key="3">
    <source>
        <dbReference type="Proteomes" id="UP001519460"/>
    </source>
</evidence>
<organism evidence="2 3">
    <name type="scientific">Batillaria attramentaria</name>
    <dbReference type="NCBI Taxonomy" id="370345"/>
    <lineage>
        <taxon>Eukaryota</taxon>
        <taxon>Metazoa</taxon>
        <taxon>Spiralia</taxon>
        <taxon>Lophotrochozoa</taxon>
        <taxon>Mollusca</taxon>
        <taxon>Gastropoda</taxon>
        <taxon>Caenogastropoda</taxon>
        <taxon>Sorbeoconcha</taxon>
        <taxon>Cerithioidea</taxon>
        <taxon>Batillariidae</taxon>
        <taxon>Batillaria</taxon>
    </lineage>
</organism>
<feature type="region of interest" description="Disordered" evidence="1">
    <location>
        <begin position="23"/>
        <end position="214"/>
    </location>
</feature>
<reference evidence="2 3" key="1">
    <citation type="journal article" date="2023" name="Sci. Data">
        <title>Genome assembly of the Korean intertidal mud-creeper Batillaria attramentaria.</title>
        <authorList>
            <person name="Patra A.K."/>
            <person name="Ho P.T."/>
            <person name="Jun S."/>
            <person name="Lee S.J."/>
            <person name="Kim Y."/>
            <person name="Won Y.J."/>
        </authorList>
    </citation>
    <scope>NUCLEOTIDE SEQUENCE [LARGE SCALE GENOMIC DNA]</scope>
    <source>
        <strain evidence="2">Wonlab-2016</strain>
    </source>
</reference>
<sequence length="341" mass="38270">MSHSHNQQLSQALRSAECKNSLTSNALHKELDKLDHDRVQRMKELNQDVQHLREELHASPGPSRPASSQPHHHIEARSSPTLQKASERKTSKSKSGDAHDGHPKRERKISVCRDQPLVQVHVTQTGGPQRKGSHDHSMEDRAHIVVMDSKVDKRSGEAHASPNLARRGSHGNVGGPFGSRRSSVDYGECGVPAGSPSLSARRSRSNSVTGAHLAPHTPLRRISVCPLMTRSRDGLHVPDTHRERSSSFSHGIVPVRRRGSICERFGSVSERELARGTDHERRESITNMEHMIRDLNYGIQHRELLHGKEENQTTVSPQLWQELKGCRYLRMPSRDHSEDED</sequence>
<keyword evidence="3" id="KW-1185">Reference proteome</keyword>
<dbReference type="AlphaFoldDB" id="A0ABD0K8V9"/>
<dbReference type="EMBL" id="JACVVK020000226">
    <property type="protein sequence ID" value="KAK7483498.1"/>
    <property type="molecule type" value="Genomic_DNA"/>
</dbReference>
<proteinExistence type="predicted"/>
<feature type="compositionally biased region" description="Basic and acidic residues" evidence="1">
    <location>
        <begin position="132"/>
        <end position="157"/>
    </location>
</feature>
<accession>A0ABD0K8V9</accession>
<gene>
    <name evidence="2" type="ORF">BaRGS_00025297</name>
</gene>
<protein>
    <submittedName>
        <fullName evidence="2">Uncharacterized protein</fullName>
    </submittedName>
</protein>